<comment type="caution">
    <text evidence="2">The sequence shown here is derived from an EMBL/GenBank/DDBJ whole genome shotgun (WGS) entry which is preliminary data.</text>
</comment>
<keyword evidence="1" id="KW-0812">Transmembrane</keyword>
<dbReference type="EMBL" id="JBBPBF010000003">
    <property type="protein sequence ID" value="KAK7614839.1"/>
    <property type="molecule type" value="Genomic_DNA"/>
</dbReference>
<feature type="transmembrane region" description="Helical" evidence="1">
    <location>
        <begin position="36"/>
        <end position="57"/>
    </location>
</feature>
<keyword evidence="3" id="KW-1185">Reference proteome</keyword>
<protein>
    <submittedName>
        <fullName evidence="2">Uncharacterized protein</fullName>
    </submittedName>
</protein>
<dbReference type="Proteomes" id="UP001367316">
    <property type="component" value="Unassembled WGS sequence"/>
</dbReference>
<keyword evidence="1" id="KW-0472">Membrane</keyword>
<gene>
    <name evidence="2" type="ORF">JOL62DRAFT_236323</name>
</gene>
<evidence type="ECO:0000256" key="1">
    <source>
        <dbReference type="SAM" id="Phobius"/>
    </source>
</evidence>
<proteinExistence type="predicted"/>
<evidence type="ECO:0000313" key="2">
    <source>
        <dbReference type="EMBL" id="KAK7614839.1"/>
    </source>
</evidence>
<accession>A0ABR1NI43</accession>
<name>A0ABR1NI43_9PEZI</name>
<keyword evidence="1" id="KW-1133">Transmembrane helix</keyword>
<evidence type="ECO:0000313" key="3">
    <source>
        <dbReference type="Proteomes" id="UP001367316"/>
    </source>
</evidence>
<feature type="transmembrane region" description="Helical" evidence="1">
    <location>
        <begin position="87"/>
        <end position="105"/>
    </location>
</feature>
<sequence length="106" mass="11865">MRIPFPEFTQLPSYPVIVPSSSLSHVGLVLGYNHPAYVRACGIVPIFFFFFLPRGIFSCSVDRLARTVWTNGGRPNRQTDRRIVVRMEWEAAVVLVVSVSVLVSVA</sequence>
<organism evidence="2 3">
    <name type="scientific">Phyllosticta paracitricarpa</name>
    <dbReference type="NCBI Taxonomy" id="2016321"/>
    <lineage>
        <taxon>Eukaryota</taxon>
        <taxon>Fungi</taxon>
        <taxon>Dikarya</taxon>
        <taxon>Ascomycota</taxon>
        <taxon>Pezizomycotina</taxon>
        <taxon>Dothideomycetes</taxon>
        <taxon>Dothideomycetes incertae sedis</taxon>
        <taxon>Botryosphaeriales</taxon>
        <taxon>Phyllostictaceae</taxon>
        <taxon>Phyllosticta</taxon>
    </lineage>
</organism>
<reference evidence="2 3" key="1">
    <citation type="submission" date="2024-04" db="EMBL/GenBank/DDBJ databases">
        <title>Phyllosticta paracitricarpa is synonymous to the EU quarantine fungus P. citricarpa based on phylogenomic analyses.</title>
        <authorList>
            <consortium name="Lawrence Berkeley National Laboratory"/>
            <person name="Van ingen-buijs V.A."/>
            <person name="Van westerhoven A.C."/>
            <person name="Haridas S."/>
            <person name="Skiadas P."/>
            <person name="Martin F."/>
            <person name="Groenewald J.Z."/>
            <person name="Crous P.W."/>
            <person name="Seidl M.F."/>
        </authorList>
    </citation>
    <scope>NUCLEOTIDE SEQUENCE [LARGE SCALE GENOMIC DNA]</scope>
    <source>
        <strain evidence="2 3">CBS 141358</strain>
    </source>
</reference>